<dbReference type="CDD" id="cd07129">
    <property type="entry name" value="ALDH_KGSADH"/>
    <property type="match status" value="1"/>
</dbReference>
<dbReference type="Gene3D" id="3.40.309.10">
    <property type="entry name" value="Aldehyde Dehydrogenase, Chain A, domain 2"/>
    <property type="match status" value="1"/>
</dbReference>
<organism evidence="3 4">
    <name type="scientific">Fluctibacter halophilus</name>
    <dbReference type="NCBI Taxonomy" id="226011"/>
    <lineage>
        <taxon>Bacteria</taxon>
        <taxon>Pseudomonadati</taxon>
        <taxon>Pseudomonadota</taxon>
        <taxon>Gammaproteobacteria</taxon>
        <taxon>Alteromonadales</taxon>
        <taxon>Alteromonadaceae</taxon>
        <taxon>Fluctibacter</taxon>
    </lineage>
</organism>
<sequence length="500" mass="53612">MSQTNGQLINGQWTVESTVPTFRPHWPLMDKAGDTAYACATDAQIEQAVSCAQQSFAALRGTSAEERAALLDTIADNLLVLGEPLIALTHRETGLPVERLTGERMRTVNQLRLFAQALREGFPQDEVVAADPGRQPLPLPGLRMTHLPLGPVAVFGASNFPYAFSTAGGDTASALAAGCPVVHKAHPAHPGTNAMVADAIVAALRNHDLPAGAFNLLQGNTPEVSHHLVRQDAIKAVGFTGSLAVAEALRKTLNQRDEPIPLYAELGSVNPQWVLPGMPDEEVAELTRQLCQSMLMGYGQFCTSPGVWLVPAGQIETVFEQARIVLDKAPACALLTPGILHSYQQQTDVLALNPQLSQVARNHSDNPAQPYAQLLATDVHALIENPRLLDEVFGPTALIAGYRCTEDMLALVAALPGQLTSSVHGDAQAIAAHREVIDALQYKVGRLIYNQMPTGVELSRAMHHGGPYPASSDVRSTSVGTHAMLRFLRPLCIQNEPLSD</sequence>
<proteinExistence type="predicted"/>
<keyword evidence="1" id="KW-0560">Oxidoreductase</keyword>
<evidence type="ECO:0000256" key="1">
    <source>
        <dbReference type="ARBA" id="ARBA00023002"/>
    </source>
</evidence>
<feature type="domain" description="Aldehyde dehydrogenase" evidence="2">
    <location>
        <begin position="37"/>
        <end position="321"/>
    </location>
</feature>
<dbReference type="PANTHER" id="PTHR43353:SF3">
    <property type="entry name" value="ALDEHYDE DEHYDROGENASE-RELATED"/>
    <property type="match status" value="1"/>
</dbReference>
<dbReference type="Pfam" id="PF00171">
    <property type="entry name" value="Aldedh"/>
    <property type="match status" value="1"/>
</dbReference>
<dbReference type="InterPro" id="IPR016162">
    <property type="entry name" value="Ald_DH_N"/>
</dbReference>
<dbReference type="Gene3D" id="3.40.605.10">
    <property type="entry name" value="Aldehyde Dehydrogenase, Chain A, domain 1"/>
    <property type="match status" value="1"/>
</dbReference>
<evidence type="ECO:0000313" key="3">
    <source>
        <dbReference type="EMBL" id="MCC2615017.1"/>
    </source>
</evidence>
<dbReference type="InterPro" id="IPR015590">
    <property type="entry name" value="Aldehyde_DH_dom"/>
</dbReference>
<keyword evidence="4" id="KW-1185">Reference proteome</keyword>
<evidence type="ECO:0000313" key="4">
    <source>
        <dbReference type="Proteomes" id="UP001520878"/>
    </source>
</evidence>
<reference evidence="3 4" key="1">
    <citation type="submission" date="2021-10" db="EMBL/GenBank/DDBJ databases">
        <title>Draft genome of Aestuariibacter halophilus JC2043.</title>
        <authorList>
            <person name="Emsley S.A."/>
            <person name="Pfannmuller K.M."/>
            <person name="Ushijima B."/>
            <person name="Saw J.H."/>
            <person name="Videau P."/>
        </authorList>
    </citation>
    <scope>NUCLEOTIDE SEQUENCE [LARGE SCALE GENOMIC DNA]</scope>
    <source>
        <strain evidence="3 4">JC2043</strain>
    </source>
</reference>
<dbReference type="InterPro" id="IPR016161">
    <property type="entry name" value="Ald_DH/histidinol_DH"/>
</dbReference>
<name>A0ABS8G357_9ALTE</name>
<dbReference type="Proteomes" id="UP001520878">
    <property type="component" value="Unassembled WGS sequence"/>
</dbReference>
<dbReference type="EMBL" id="JAJEWP010000001">
    <property type="protein sequence ID" value="MCC2615017.1"/>
    <property type="molecule type" value="Genomic_DNA"/>
</dbReference>
<dbReference type="InterPro" id="IPR050740">
    <property type="entry name" value="Aldehyde_DH_Superfamily"/>
</dbReference>
<dbReference type="InterPro" id="IPR016163">
    <property type="entry name" value="Ald_DH_C"/>
</dbReference>
<dbReference type="PANTHER" id="PTHR43353">
    <property type="entry name" value="SUCCINATE-SEMIALDEHYDE DEHYDROGENASE, MITOCHONDRIAL"/>
    <property type="match status" value="1"/>
</dbReference>
<protein>
    <submittedName>
        <fullName evidence="3">Aldehyde dehydrogenase (NADP(+))</fullName>
    </submittedName>
</protein>
<dbReference type="InterPro" id="IPR044151">
    <property type="entry name" value="ALDH_KGSADH"/>
</dbReference>
<comment type="caution">
    <text evidence="3">The sequence shown here is derived from an EMBL/GenBank/DDBJ whole genome shotgun (WGS) entry which is preliminary data.</text>
</comment>
<dbReference type="RefSeq" id="WP_229156930.1">
    <property type="nucleotide sequence ID" value="NZ_JAJEWP010000001.1"/>
</dbReference>
<gene>
    <name evidence="3" type="ORF">LJ739_02020</name>
</gene>
<evidence type="ECO:0000259" key="2">
    <source>
        <dbReference type="Pfam" id="PF00171"/>
    </source>
</evidence>
<dbReference type="SUPFAM" id="SSF53720">
    <property type="entry name" value="ALDH-like"/>
    <property type="match status" value="1"/>
</dbReference>
<accession>A0ABS8G357</accession>